<dbReference type="RefSeq" id="WP_185674370.1">
    <property type="nucleotide sequence ID" value="NZ_JACHVB010000013.1"/>
</dbReference>
<gene>
    <name evidence="5" type="ORF">H5P28_03715</name>
</gene>
<dbReference type="SUPFAM" id="SSF47729">
    <property type="entry name" value="IHF-like DNA-binding proteins"/>
    <property type="match status" value="1"/>
</dbReference>
<accession>A0A842HDC1</accession>
<evidence type="ECO:0000256" key="2">
    <source>
        <dbReference type="ARBA" id="ARBA00023067"/>
    </source>
</evidence>
<evidence type="ECO:0000313" key="5">
    <source>
        <dbReference type="EMBL" id="MBC2593361.1"/>
    </source>
</evidence>
<protein>
    <submittedName>
        <fullName evidence="5">HU family DNA-binding protein</fullName>
    </submittedName>
</protein>
<proteinExistence type="inferred from homology"/>
<dbReference type="GO" id="GO:0003677">
    <property type="term" value="F:DNA binding"/>
    <property type="evidence" value="ECO:0007669"/>
    <property type="project" value="UniProtKB-KW"/>
</dbReference>
<keyword evidence="2" id="KW-0226">DNA condensation</keyword>
<dbReference type="InterPro" id="IPR010992">
    <property type="entry name" value="IHF-like_DNA-bd_dom_sf"/>
</dbReference>
<dbReference type="GO" id="GO:0030261">
    <property type="term" value="P:chromosome condensation"/>
    <property type="evidence" value="ECO:0007669"/>
    <property type="project" value="UniProtKB-KW"/>
</dbReference>
<evidence type="ECO:0000313" key="6">
    <source>
        <dbReference type="Proteomes" id="UP000546464"/>
    </source>
</evidence>
<keyword evidence="3 5" id="KW-0238">DNA-binding</keyword>
<organism evidence="5 6">
    <name type="scientific">Ruficoccus amylovorans</name>
    <dbReference type="NCBI Taxonomy" id="1804625"/>
    <lineage>
        <taxon>Bacteria</taxon>
        <taxon>Pseudomonadati</taxon>
        <taxon>Verrucomicrobiota</taxon>
        <taxon>Opitutia</taxon>
        <taxon>Puniceicoccales</taxon>
        <taxon>Cerasicoccaceae</taxon>
        <taxon>Ruficoccus</taxon>
    </lineage>
</organism>
<dbReference type="Pfam" id="PF00216">
    <property type="entry name" value="Bac_DNA_binding"/>
    <property type="match status" value="1"/>
</dbReference>
<sequence>MNKAELVIEVQKQLGKDTSKAQAERAVDAFIDAIKKGVKKDKAVQLIGFGTFSVTKRAARTGVNPKTGEKIKIAASKTVKFKPGAGLKAVL</sequence>
<evidence type="ECO:0000256" key="4">
    <source>
        <dbReference type="RuleBase" id="RU003939"/>
    </source>
</evidence>
<dbReference type="GO" id="GO:0005829">
    <property type="term" value="C:cytosol"/>
    <property type="evidence" value="ECO:0007669"/>
    <property type="project" value="TreeGrafter"/>
</dbReference>
<dbReference type="PANTHER" id="PTHR33175">
    <property type="entry name" value="DNA-BINDING PROTEIN HU"/>
    <property type="match status" value="1"/>
</dbReference>
<comment type="similarity">
    <text evidence="1 4">Belongs to the bacterial histone-like protein family.</text>
</comment>
<reference evidence="5 6" key="1">
    <citation type="submission" date="2020-07" db="EMBL/GenBank/DDBJ databases">
        <authorList>
            <person name="Feng X."/>
        </authorList>
    </citation>
    <scope>NUCLEOTIDE SEQUENCE [LARGE SCALE GENOMIC DNA]</scope>
    <source>
        <strain evidence="5 6">JCM31066</strain>
    </source>
</reference>
<name>A0A842HDC1_9BACT</name>
<dbReference type="AlphaFoldDB" id="A0A842HDC1"/>
<comment type="caution">
    <text evidence="5">The sequence shown here is derived from an EMBL/GenBank/DDBJ whole genome shotgun (WGS) entry which is preliminary data.</text>
</comment>
<dbReference type="CDD" id="cd13831">
    <property type="entry name" value="HU"/>
    <property type="match status" value="1"/>
</dbReference>
<keyword evidence="6" id="KW-1185">Reference proteome</keyword>
<dbReference type="PANTHER" id="PTHR33175:SF3">
    <property type="entry name" value="DNA-BINDING PROTEIN HU-BETA"/>
    <property type="match status" value="1"/>
</dbReference>
<evidence type="ECO:0000256" key="3">
    <source>
        <dbReference type="ARBA" id="ARBA00023125"/>
    </source>
</evidence>
<dbReference type="InterPro" id="IPR020816">
    <property type="entry name" value="Histone-like_DNA-bd_CS"/>
</dbReference>
<dbReference type="Gene3D" id="4.10.520.10">
    <property type="entry name" value="IHF-like DNA-binding proteins"/>
    <property type="match status" value="1"/>
</dbReference>
<dbReference type="GO" id="GO:0030527">
    <property type="term" value="F:structural constituent of chromatin"/>
    <property type="evidence" value="ECO:0007669"/>
    <property type="project" value="InterPro"/>
</dbReference>
<dbReference type="SMART" id="SM00411">
    <property type="entry name" value="BHL"/>
    <property type="match status" value="1"/>
</dbReference>
<dbReference type="PRINTS" id="PR01727">
    <property type="entry name" value="DNABINDINGHU"/>
</dbReference>
<dbReference type="PROSITE" id="PS00045">
    <property type="entry name" value="HISTONE_LIKE"/>
    <property type="match status" value="1"/>
</dbReference>
<dbReference type="InterPro" id="IPR000119">
    <property type="entry name" value="Hist_DNA-bd"/>
</dbReference>
<dbReference type="Proteomes" id="UP000546464">
    <property type="component" value="Unassembled WGS sequence"/>
</dbReference>
<dbReference type="EMBL" id="JACHVB010000013">
    <property type="protein sequence ID" value="MBC2593361.1"/>
    <property type="molecule type" value="Genomic_DNA"/>
</dbReference>
<evidence type="ECO:0000256" key="1">
    <source>
        <dbReference type="ARBA" id="ARBA00010529"/>
    </source>
</evidence>